<dbReference type="Gene3D" id="1.10.472.10">
    <property type="entry name" value="Cyclin-like"/>
    <property type="match status" value="2"/>
</dbReference>
<evidence type="ECO:0000259" key="12">
    <source>
        <dbReference type="Pfam" id="PF07741"/>
    </source>
</evidence>
<gene>
    <name evidence="14" type="primary">LOC116205284</name>
</gene>
<comment type="subcellular location">
    <subcellularLocation>
        <location evidence="1">Nucleus</location>
    </subcellularLocation>
</comment>
<feature type="compositionally biased region" description="Low complexity" evidence="10">
    <location>
        <begin position="611"/>
        <end position="628"/>
    </location>
</feature>
<dbReference type="InterPro" id="IPR000812">
    <property type="entry name" value="TFIIB"/>
</dbReference>
<keyword evidence="8" id="KW-0539">Nucleus</keyword>
<dbReference type="FunFam" id="1.10.472.10:FF:000066">
    <property type="entry name" value="Transcription factor IIIB subunit"/>
    <property type="match status" value="1"/>
</dbReference>
<feature type="region of interest" description="Disordered" evidence="10">
    <location>
        <begin position="384"/>
        <end position="415"/>
    </location>
</feature>
<keyword evidence="6" id="KW-0805">Transcription regulation</keyword>
<dbReference type="CDD" id="cd20553">
    <property type="entry name" value="CYCLIN_TFIIIB90_rpt1"/>
    <property type="match status" value="1"/>
</dbReference>
<dbReference type="AlphaFoldDB" id="A0A6P8DGU1"/>
<dbReference type="GO" id="GO:0097550">
    <property type="term" value="C:transcription preinitiation complex"/>
    <property type="evidence" value="ECO:0007669"/>
    <property type="project" value="TreeGrafter"/>
</dbReference>
<dbReference type="InterPro" id="IPR013150">
    <property type="entry name" value="TFIIB_cyclin"/>
</dbReference>
<proteinExistence type="inferred from homology"/>
<dbReference type="GO" id="GO:0070897">
    <property type="term" value="P:transcription preinitiation complex assembly"/>
    <property type="evidence" value="ECO:0007669"/>
    <property type="project" value="InterPro"/>
</dbReference>
<dbReference type="GO" id="GO:0005634">
    <property type="term" value="C:nucleus"/>
    <property type="evidence" value="ECO:0007669"/>
    <property type="project" value="UniProtKB-SubCell"/>
</dbReference>
<sequence length="628" mass="69770">MMKRWCSHCAKMVMAERPFDGSLCCSECGKVLEDYNFSVEPTFVKDGAGQSHLSGNFVRTIQSDYSASRERTLDNAYEDMKNLCYGLGMDQPEGILKAASAFYRMALEKNFTRGRRSELVQAACVYIACRENRLPYLLIDFSNWLKINVYVLGAVFLQLCKALWLEEHHIVQKPIDPSLFIHKYTTCLSGGRNNDVARTALRIIANMRMDWMQTGRKPSGLWGAAVYVSALAHGLTCSKSDVLRLVHVCEATLTKRLVEFENTKSGSLTIEELNAKAKADDRGSATEANIGLDISDSRELLCEHKGTNTPHYKIGLCKSCYNEFVEFSGGLEGGSDPPAFQRAERERAMLAAMEKEKELSLLETEMNSSPGVEKEKLQPDIGKTVHPSSIDGGLDGSHEEDNMTTNAGDESDTLSDIDDVEVDGYLHNEEEKHYKKIIWEKMNREYLEEQAAKEAAAAAAREACAANFKGTPEELQAAQELAAATAASLAKAKKEKQQKRAAEAKNAAPAQTAAEATRQMLIKKRLSSKINYDVLDKLFDETGAPESTKKQKTESNNGNEDMAQKGGRELESEKADRTDEPEGEGKEEDDEMEGYAEGEEYGDDEYHGDAYDQAGYDYEGDNYGYDGF</sequence>
<accession>A0A6P8DGU1</accession>
<reference evidence="13" key="1">
    <citation type="journal article" date="2020" name="Plant Biotechnol. J.">
        <title>The pomegranate (Punica granatum L.) draft genome dissects genetic divergence between soft- and hard-seeded cultivars.</title>
        <authorList>
            <person name="Luo X."/>
            <person name="Li H."/>
            <person name="Wu Z."/>
            <person name="Yao W."/>
            <person name="Zhao P."/>
            <person name="Cao D."/>
            <person name="Yu H."/>
            <person name="Li K."/>
            <person name="Poudel K."/>
            <person name="Zhao D."/>
            <person name="Zhang F."/>
            <person name="Xia X."/>
            <person name="Chen L."/>
            <person name="Wang Q."/>
            <person name="Jing D."/>
            <person name="Cao S."/>
        </authorList>
    </citation>
    <scope>NUCLEOTIDE SEQUENCE [LARGE SCALE GENOMIC DNA]</scope>
    <source>
        <strain evidence="13">cv. Tunisia</strain>
    </source>
</reference>
<dbReference type="GO" id="GO:0008270">
    <property type="term" value="F:zinc ion binding"/>
    <property type="evidence" value="ECO:0007669"/>
    <property type="project" value="UniProtKB-KW"/>
</dbReference>
<feature type="coiled-coil region" evidence="9">
    <location>
        <begin position="475"/>
        <end position="507"/>
    </location>
</feature>
<organism evidence="13 14">
    <name type="scientific">Punica granatum</name>
    <name type="common">Pomegranate</name>
    <dbReference type="NCBI Taxonomy" id="22663"/>
    <lineage>
        <taxon>Eukaryota</taxon>
        <taxon>Viridiplantae</taxon>
        <taxon>Streptophyta</taxon>
        <taxon>Embryophyta</taxon>
        <taxon>Tracheophyta</taxon>
        <taxon>Spermatophyta</taxon>
        <taxon>Magnoliopsida</taxon>
        <taxon>eudicotyledons</taxon>
        <taxon>Gunneridae</taxon>
        <taxon>Pentapetalae</taxon>
        <taxon>rosids</taxon>
        <taxon>malvids</taxon>
        <taxon>Myrtales</taxon>
        <taxon>Lythraceae</taxon>
        <taxon>Punica</taxon>
    </lineage>
</organism>
<dbReference type="FunFam" id="1.20.5.650:FF:000002">
    <property type="entry name" value="Cyclin/Brf1-like TBP-binding protein"/>
    <property type="match status" value="1"/>
</dbReference>
<keyword evidence="7" id="KW-0804">Transcription</keyword>
<keyword evidence="4" id="KW-0863">Zinc-finger</keyword>
<dbReference type="SUPFAM" id="SSF47954">
    <property type="entry name" value="Cyclin-like"/>
    <property type="match status" value="2"/>
</dbReference>
<keyword evidence="9" id="KW-0175">Coiled coil</keyword>
<dbReference type="InterPro" id="IPR011665">
    <property type="entry name" value="BRF1_TBP-bd_dom"/>
</dbReference>
<feature type="compositionally biased region" description="Basic and acidic residues" evidence="10">
    <location>
        <begin position="562"/>
        <end position="584"/>
    </location>
</feature>
<name>A0A6P8DGU1_PUNGR</name>
<comment type="similarity">
    <text evidence="2">Belongs to the TFIIB family.</text>
</comment>
<evidence type="ECO:0000256" key="10">
    <source>
        <dbReference type="SAM" id="MobiDB-lite"/>
    </source>
</evidence>
<evidence type="ECO:0000313" key="14">
    <source>
        <dbReference type="RefSeq" id="XP_031393699.1"/>
    </source>
</evidence>
<evidence type="ECO:0000256" key="9">
    <source>
        <dbReference type="SAM" id="Coils"/>
    </source>
</evidence>
<evidence type="ECO:0000256" key="7">
    <source>
        <dbReference type="ARBA" id="ARBA00023163"/>
    </source>
</evidence>
<evidence type="ECO:0000256" key="4">
    <source>
        <dbReference type="ARBA" id="ARBA00022771"/>
    </source>
</evidence>
<dbReference type="RefSeq" id="XP_031393699.1">
    <property type="nucleotide sequence ID" value="XM_031537839.1"/>
</dbReference>
<evidence type="ECO:0000259" key="11">
    <source>
        <dbReference type="Pfam" id="PF00382"/>
    </source>
</evidence>
<evidence type="ECO:0000256" key="1">
    <source>
        <dbReference type="ARBA" id="ARBA00004123"/>
    </source>
</evidence>
<dbReference type="OrthoDB" id="511529at2759"/>
<dbReference type="Gene3D" id="1.20.5.650">
    <property type="entry name" value="Single helix bin"/>
    <property type="match status" value="1"/>
</dbReference>
<dbReference type="PANTHER" id="PTHR11618">
    <property type="entry name" value="TRANSCRIPTION INITIATION FACTOR IIB-RELATED"/>
    <property type="match status" value="1"/>
</dbReference>
<dbReference type="PRINTS" id="PR00685">
    <property type="entry name" value="TIFACTORIIB"/>
</dbReference>
<dbReference type="GO" id="GO:0000126">
    <property type="term" value="C:transcription factor TFIIIB complex"/>
    <property type="evidence" value="ECO:0007669"/>
    <property type="project" value="TreeGrafter"/>
</dbReference>
<evidence type="ECO:0000256" key="3">
    <source>
        <dbReference type="ARBA" id="ARBA00022723"/>
    </source>
</evidence>
<dbReference type="GO" id="GO:0000995">
    <property type="term" value="F:RNA polymerase III general transcription initiation factor activity"/>
    <property type="evidence" value="ECO:0007669"/>
    <property type="project" value="TreeGrafter"/>
</dbReference>
<dbReference type="Pfam" id="PF00382">
    <property type="entry name" value="TFIIB"/>
    <property type="match status" value="2"/>
</dbReference>
<dbReference type="Proteomes" id="UP000515151">
    <property type="component" value="Chromosome 4"/>
</dbReference>
<feature type="domain" description="Brf1 TBP-binding" evidence="12">
    <location>
        <begin position="415"/>
        <end position="540"/>
    </location>
</feature>
<dbReference type="GO" id="GO:0001006">
    <property type="term" value="F:RNA polymerase III type 3 promoter sequence-specific DNA binding"/>
    <property type="evidence" value="ECO:0007669"/>
    <property type="project" value="TreeGrafter"/>
</dbReference>
<dbReference type="SUPFAM" id="SSF57783">
    <property type="entry name" value="Zinc beta-ribbon"/>
    <property type="match status" value="1"/>
</dbReference>
<keyword evidence="5" id="KW-0862">Zinc</keyword>
<evidence type="ECO:0000256" key="8">
    <source>
        <dbReference type="ARBA" id="ARBA00023242"/>
    </source>
</evidence>
<evidence type="ECO:0000256" key="5">
    <source>
        <dbReference type="ARBA" id="ARBA00022833"/>
    </source>
</evidence>
<evidence type="ECO:0000256" key="2">
    <source>
        <dbReference type="ARBA" id="ARBA00010857"/>
    </source>
</evidence>
<dbReference type="InterPro" id="IPR036915">
    <property type="entry name" value="Cyclin-like_sf"/>
</dbReference>
<dbReference type="CDD" id="cd20554">
    <property type="entry name" value="CYCLIN_TFIIIB90_rpt2"/>
    <property type="match status" value="1"/>
</dbReference>
<reference evidence="14" key="2">
    <citation type="submission" date="2025-08" db="UniProtKB">
        <authorList>
            <consortium name="RefSeq"/>
        </authorList>
    </citation>
    <scope>IDENTIFICATION</scope>
    <source>
        <tissue evidence="14">Leaf</tissue>
    </source>
</reference>
<dbReference type="Pfam" id="PF07741">
    <property type="entry name" value="BRF1"/>
    <property type="match status" value="1"/>
</dbReference>
<feature type="region of interest" description="Disordered" evidence="10">
    <location>
        <begin position="542"/>
        <end position="628"/>
    </location>
</feature>
<protein>
    <submittedName>
        <fullName evidence="14">Transcription factor IIIB 60 kDa subunit isoform X1</fullName>
    </submittedName>
</protein>
<dbReference type="GeneID" id="116205284"/>
<dbReference type="GO" id="GO:0017025">
    <property type="term" value="F:TBP-class protein binding"/>
    <property type="evidence" value="ECO:0007669"/>
    <property type="project" value="InterPro"/>
</dbReference>
<dbReference type="PANTHER" id="PTHR11618:SF4">
    <property type="entry name" value="TRANSCRIPTION FACTOR IIIB 90 KDA SUBUNIT"/>
    <property type="match status" value="1"/>
</dbReference>
<keyword evidence="3" id="KW-0479">Metal-binding</keyword>
<feature type="domain" description="Transcription factor TFIIB cyclin-like" evidence="11">
    <location>
        <begin position="173"/>
        <end position="262"/>
    </location>
</feature>
<dbReference type="FunFam" id="1.10.472.10:FF:000007">
    <property type="entry name" value="Transcription factor IIIB 90 kDa subunit"/>
    <property type="match status" value="1"/>
</dbReference>
<feature type="domain" description="Transcription factor TFIIB cyclin-like" evidence="11">
    <location>
        <begin position="70"/>
        <end position="161"/>
    </location>
</feature>
<keyword evidence="13" id="KW-1185">Reference proteome</keyword>
<evidence type="ECO:0000256" key="6">
    <source>
        <dbReference type="ARBA" id="ARBA00023015"/>
    </source>
</evidence>
<evidence type="ECO:0000313" key="13">
    <source>
        <dbReference type="Proteomes" id="UP000515151"/>
    </source>
</evidence>
<feature type="compositionally biased region" description="Acidic residues" evidence="10">
    <location>
        <begin position="585"/>
        <end position="603"/>
    </location>
</feature>